<dbReference type="Gramene" id="TraesMAC3D03G01998760.1">
    <property type="protein sequence ID" value="TraesMAC3D03G01998760.1"/>
    <property type="gene ID" value="TraesMAC3D03G01998760"/>
</dbReference>
<feature type="signal peptide" evidence="1">
    <location>
        <begin position="1"/>
        <end position="27"/>
    </location>
</feature>
<accession>A0A3B6H513</accession>
<evidence type="ECO:0000313" key="2">
    <source>
        <dbReference type="EnsemblPlants" id="TraesCS3D02G545600.1"/>
    </source>
</evidence>
<dbReference type="Gramene" id="TraesJUL3D03G02021980.1">
    <property type="protein sequence ID" value="TraesJUL3D03G02021980.1"/>
    <property type="gene ID" value="TraesJUL3D03G02021980"/>
</dbReference>
<keyword evidence="3" id="KW-1185">Reference proteome</keyword>
<evidence type="ECO:0008006" key="4">
    <source>
        <dbReference type="Google" id="ProtNLM"/>
    </source>
</evidence>
<dbReference type="Gramene" id="TraesCS3D03G1195500.1">
    <property type="protein sequence ID" value="TraesCS3D03G1195500.1.CDS"/>
    <property type="gene ID" value="TraesCS3D03G1195500"/>
</dbReference>
<reference evidence="2" key="2">
    <citation type="submission" date="2018-10" db="UniProtKB">
        <authorList>
            <consortium name="EnsemblPlants"/>
        </authorList>
    </citation>
    <scope>IDENTIFICATION</scope>
</reference>
<dbReference type="EnsemblPlants" id="TraesCS3D02G545600.1">
    <property type="protein sequence ID" value="TraesCS3D02G545600.1"/>
    <property type="gene ID" value="TraesCS3D02G545600"/>
</dbReference>
<name>A0A3B6H513_WHEAT</name>
<protein>
    <recommendedName>
        <fullName evidence="4">Hydrophobic seed protein domain-containing protein</fullName>
    </recommendedName>
</protein>
<dbReference type="PANTHER" id="PTHR33286:SF16">
    <property type="entry name" value="BIFUNCTIONAL INHIBITOR_PLANT LIPID TRANSFER PROTEIN_SEED STORAGE HELICAL DOMAIN-CONTAINING PROTEIN"/>
    <property type="match status" value="1"/>
</dbReference>
<dbReference type="Gramene" id="TraesLDM3D03G02003340.1">
    <property type="protein sequence ID" value="TraesLDM3D03G02003340.1"/>
    <property type="gene ID" value="TraesLDM3D03G02003340"/>
</dbReference>
<sequence>MTRSKGMWVFSLLVLLAFSSYSYHARGDELTEEKNLVIEYCKKHIIKYFGDPFPKLSSKCCGIVCLLIDLHAICEKFTIKDLLWIDLEKWATVTHVCGNSLLPGTICAGYVVPRYGHEPPPTEHSV</sequence>
<dbReference type="AlphaFoldDB" id="A0A3B6H513"/>
<feature type="chain" id="PRO_5043174758" description="Hydrophobic seed protein domain-containing protein" evidence="1">
    <location>
        <begin position="28"/>
        <end position="126"/>
    </location>
</feature>
<dbReference type="PANTHER" id="PTHR33286">
    <property type="entry name" value="BIFUNCTIONAL INHIBITOR/LIPID-TRANSFER PROTEIN/SEED STORAGE 2S ALBUMIN SUPERFAMILY PROTEIN"/>
    <property type="match status" value="1"/>
</dbReference>
<evidence type="ECO:0000313" key="3">
    <source>
        <dbReference type="Proteomes" id="UP000019116"/>
    </source>
</evidence>
<reference evidence="2" key="1">
    <citation type="submission" date="2018-08" db="EMBL/GenBank/DDBJ databases">
        <authorList>
            <person name="Rossello M."/>
        </authorList>
    </citation>
    <scope>NUCLEOTIDE SEQUENCE [LARGE SCALE GENOMIC DNA]</scope>
    <source>
        <strain evidence="2">cv. Chinese Spring</strain>
    </source>
</reference>
<dbReference type="Gramene" id="TraesCS3D02G545600.1">
    <property type="protein sequence ID" value="TraesCS3D02G545600.1"/>
    <property type="gene ID" value="TraesCS3D02G545600"/>
</dbReference>
<keyword evidence="1" id="KW-0732">Signal</keyword>
<proteinExistence type="predicted"/>
<evidence type="ECO:0000256" key="1">
    <source>
        <dbReference type="SAM" id="SignalP"/>
    </source>
</evidence>
<organism evidence="2">
    <name type="scientific">Triticum aestivum</name>
    <name type="common">Wheat</name>
    <dbReference type="NCBI Taxonomy" id="4565"/>
    <lineage>
        <taxon>Eukaryota</taxon>
        <taxon>Viridiplantae</taxon>
        <taxon>Streptophyta</taxon>
        <taxon>Embryophyta</taxon>
        <taxon>Tracheophyta</taxon>
        <taxon>Spermatophyta</taxon>
        <taxon>Magnoliopsida</taxon>
        <taxon>Liliopsida</taxon>
        <taxon>Poales</taxon>
        <taxon>Poaceae</taxon>
        <taxon>BOP clade</taxon>
        <taxon>Pooideae</taxon>
        <taxon>Triticodae</taxon>
        <taxon>Triticeae</taxon>
        <taxon>Triticinae</taxon>
        <taxon>Triticum</taxon>
    </lineage>
</organism>
<dbReference type="Proteomes" id="UP000019116">
    <property type="component" value="Chromosome 3D"/>
</dbReference>